<dbReference type="Ensembl" id="ENSFCTT00005010196.1">
    <property type="protein sequence ID" value="ENSFCTP00005006318.1"/>
    <property type="gene ID" value="ENSFCTG00005003791.1"/>
</dbReference>
<accession>A0ABI7WA06</accession>
<organism evidence="2 3">
    <name type="scientific">Felis catus</name>
    <name type="common">Cat</name>
    <name type="synonym">Felis silvestris catus</name>
    <dbReference type="NCBI Taxonomy" id="9685"/>
    <lineage>
        <taxon>Eukaryota</taxon>
        <taxon>Metazoa</taxon>
        <taxon>Chordata</taxon>
        <taxon>Craniata</taxon>
        <taxon>Vertebrata</taxon>
        <taxon>Euteleostomi</taxon>
        <taxon>Mammalia</taxon>
        <taxon>Eutheria</taxon>
        <taxon>Laurasiatheria</taxon>
        <taxon>Carnivora</taxon>
        <taxon>Feliformia</taxon>
        <taxon>Felidae</taxon>
        <taxon>Felinae</taxon>
        <taxon>Felis</taxon>
    </lineage>
</organism>
<dbReference type="GeneTree" id="ENSGT01140000286485"/>
<feature type="transmembrane region" description="Helical" evidence="1">
    <location>
        <begin position="54"/>
        <end position="72"/>
    </location>
</feature>
<proteinExistence type="predicted"/>
<reference evidence="2" key="3">
    <citation type="submission" date="2025-09" db="UniProtKB">
        <authorList>
            <consortium name="Ensembl"/>
        </authorList>
    </citation>
    <scope>IDENTIFICATION</scope>
    <source>
        <strain evidence="2">breed Abyssinian</strain>
    </source>
</reference>
<protein>
    <submittedName>
        <fullName evidence="2">Uncharacterized protein</fullName>
    </submittedName>
</protein>
<evidence type="ECO:0000313" key="3">
    <source>
        <dbReference type="Proteomes" id="UP000823872"/>
    </source>
</evidence>
<reference evidence="2 3" key="1">
    <citation type="submission" date="2021-02" db="EMBL/GenBank/DDBJ databases">
        <title>Safari Cat Assemblies.</title>
        <authorList>
            <person name="Bredemeyer K.R."/>
            <person name="Murphy W.J."/>
        </authorList>
    </citation>
    <scope>NUCLEOTIDE SEQUENCE [LARGE SCALE GENOMIC DNA]</scope>
</reference>
<keyword evidence="1" id="KW-0472">Membrane</keyword>
<keyword evidence="1" id="KW-1133">Transmembrane helix</keyword>
<sequence>MCLLAIRKSSLEKCLFMFSAHFFTGLFVFLVWSLVSSLQILDTSPLSDMSFANIFSHSVGCRLVLLVVSFAAQKLFIFMRSQ</sequence>
<dbReference type="Proteomes" id="UP000823872">
    <property type="component" value="Chromosome E2"/>
</dbReference>
<reference evidence="2" key="2">
    <citation type="submission" date="2025-08" db="UniProtKB">
        <authorList>
            <consortium name="Ensembl"/>
        </authorList>
    </citation>
    <scope>IDENTIFICATION</scope>
    <source>
        <strain evidence="2">breed Abyssinian</strain>
    </source>
</reference>
<feature type="transmembrane region" description="Helical" evidence="1">
    <location>
        <begin position="14"/>
        <end position="34"/>
    </location>
</feature>
<name>A0ABI7WA06_FELCA</name>
<keyword evidence="3" id="KW-1185">Reference proteome</keyword>
<evidence type="ECO:0000256" key="1">
    <source>
        <dbReference type="SAM" id="Phobius"/>
    </source>
</evidence>
<evidence type="ECO:0000313" key="2">
    <source>
        <dbReference type="Ensembl" id="ENSFCTP00005006318.1"/>
    </source>
</evidence>
<keyword evidence="1" id="KW-0812">Transmembrane</keyword>